<dbReference type="RefSeq" id="WP_121440920.1">
    <property type="nucleotide sequence ID" value="NZ_RCDA01000001.1"/>
</dbReference>
<dbReference type="OrthoDB" id="9813316at2"/>
<feature type="coiled-coil region" evidence="1">
    <location>
        <begin position="8"/>
        <end position="64"/>
    </location>
</feature>
<keyword evidence="1" id="KW-0175">Coiled coil</keyword>
<gene>
    <name evidence="2" type="ORF">DFR31_0326</name>
</gene>
<organism evidence="2 3">
    <name type="scientific">Alkalispirillum mobile</name>
    <dbReference type="NCBI Taxonomy" id="85925"/>
    <lineage>
        <taxon>Bacteria</taxon>
        <taxon>Pseudomonadati</taxon>
        <taxon>Pseudomonadota</taxon>
        <taxon>Gammaproteobacteria</taxon>
        <taxon>Chromatiales</taxon>
        <taxon>Ectothiorhodospiraceae</taxon>
        <taxon>Alkalispirillum</taxon>
    </lineage>
</organism>
<name>A0A498CBE9_9GAMM</name>
<comment type="caution">
    <text evidence="2">The sequence shown here is derived from an EMBL/GenBank/DDBJ whole genome shotgun (WGS) entry which is preliminary data.</text>
</comment>
<reference evidence="2 3" key="1">
    <citation type="submission" date="2018-10" db="EMBL/GenBank/DDBJ databases">
        <title>Genomic Encyclopedia of Type Strains, Phase IV (KMG-IV): sequencing the most valuable type-strain genomes for metagenomic binning, comparative biology and taxonomic classification.</title>
        <authorList>
            <person name="Goeker M."/>
        </authorList>
    </citation>
    <scope>NUCLEOTIDE SEQUENCE [LARGE SCALE GENOMIC DNA]</scope>
    <source>
        <strain evidence="2 3">DSM 12769</strain>
    </source>
</reference>
<dbReference type="EMBL" id="RCDA01000001">
    <property type="protein sequence ID" value="RLK50430.1"/>
    <property type="molecule type" value="Genomic_DNA"/>
</dbReference>
<dbReference type="Proteomes" id="UP000275461">
    <property type="component" value="Unassembled WGS sequence"/>
</dbReference>
<evidence type="ECO:0000256" key="1">
    <source>
        <dbReference type="SAM" id="Coils"/>
    </source>
</evidence>
<keyword evidence="3" id="KW-1185">Reference proteome</keyword>
<sequence length="95" mass="11407">MSDKNEYVEKMKARLDEWNADISKLQAKARQAEADAKIRYEEQLRELRKQRDHAEEKLKEVQASSEEAWREMRAGMEKAWDDVSEAFRNAMNRFR</sequence>
<accession>A0A498CBE9</accession>
<dbReference type="AlphaFoldDB" id="A0A498CBE9"/>
<evidence type="ECO:0000313" key="3">
    <source>
        <dbReference type="Proteomes" id="UP000275461"/>
    </source>
</evidence>
<proteinExistence type="predicted"/>
<evidence type="ECO:0000313" key="2">
    <source>
        <dbReference type="EMBL" id="RLK50430.1"/>
    </source>
</evidence>
<protein>
    <submittedName>
        <fullName evidence="2">Uncharacterized protein</fullName>
    </submittedName>
</protein>